<dbReference type="AlphaFoldDB" id="A0A4R4DTR5"/>
<dbReference type="EMBL" id="SKFH01000068">
    <property type="protein sequence ID" value="TCZ64185.1"/>
    <property type="molecule type" value="Genomic_DNA"/>
</dbReference>
<organism evidence="2 3">
    <name type="scientific">Flaviaesturariibacter aridisoli</name>
    <dbReference type="NCBI Taxonomy" id="2545761"/>
    <lineage>
        <taxon>Bacteria</taxon>
        <taxon>Pseudomonadati</taxon>
        <taxon>Bacteroidota</taxon>
        <taxon>Chitinophagia</taxon>
        <taxon>Chitinophagales</taxon>
        <taxon>Chitinophagaceae</taxon>
        <taxon>Flaviaestuariibacter</taxon>
    </lineage>
</organism>
<dbReference type="Gene3D" id="2.60.40.1120">
    <property type="entry name" value="Carboxypeptidase-like, regulatory domain"/>
    <property type="match status" value="1"/>
</dbReference>
<keyword evidence="3" id="KW-1185">Reference proteome</keyword>
<sequence>MSQTIRRLLLLSLILTCAAPLFAQVTLTVSVTDAGKKPIPFASVQARDFSDSSRNVHLVADSNGIARFDVSAGIWEIGASSVNFLPGKKTLRVGPGPARLVLALDASGTLRGCLNLSH</sequence>
<keyword evidence="2" id="KW-0645">Protease</keyword>
<keyword evidence="2" id="KW-0378">Hydrolase</keyword>
<dbReference type="RefSeq" id="WP_131854493.1">
    <property type="nucleotide sequence ID" value="NZ_SKFH01000068.1"/>
</dbReference>
<evidence type="ECO:0000256" key="1">
    <source>
        <dbReference type="SAM" id="SignalP"/>
    </source>
</evidence>
<gene>
    <name evidence="2" type="ORF">E0486_18345</name>
</gene>
<evidence type="ECO:0000313" key="3">
    <source>
        <dbReference type="Proteomes" id="UP000295164"/>
    </source>
</evidence>
<dbReference type="Proteomes" id="UP000295164">
    <property type="component" value="Unassembled WGS sequence"/>
</dbReference>
<dbReference type="InterPro" id="IPR013784">
    <property type="entry name" value="Carb-bd-like_fold"/>
</dbReference>
<reference evidence="2 3" key="1">
    <citation type="submission" date="2019-03" db="EMBL/GenBank/DDBJ databases">
        <authorList>
            <person name="Kim M.K.M."/>
        </authorList>
    </citation>
    <scope>NUCLEOTIDE SEQUENCE [LARGE SCALE GENOMIC DNA]</scope>
    <source>
        <strain evidence="2 3">17J68-15</strain>
    </source>
</reference>
<keyword evidence="1" id="KW-0732">Signal</keyword>
<protein>
    <submittedName>
        <fullName evidence="2">Carboxypeptidase regulatory-like domain-containing protein</fullName>
    </submittedName>
</protein>
<dbReference type="SUPFAM" id="SSF49452">
    <property type="entry name" value="Starch-binding domain-like"/>
    <property type="match status" value="1"/>
</dbReference>
<dbReference type="GO" id="GO:0004180">
    <property type="term" value="F:carboxypeptidase activity"/>
    <property type="evidence" value="ECO:0007669"/>
    <property type="project" value="UniProtKB-KW"/>
</dbReference>
<keyword evidence="2" id="KW-0121">Carboxypeptidase</keyword>
<proteinExistence type="predicted"/>
<accession>A0A4R4DTR5</accession>
<comment type="caution">
    <text evidence="2">The sequence shown here is derived from an EMBL/GenBank/DDBJ whole genome shotgun (WGS) entry which is preliminary data.</text>
</comment>
<feature type="signal peptide" evidence="1">
    <location>
        <begin position="1"/>
        <end position="23"/>
    </location>
</feature>
<dbReference type="GO" id="GO:0030246">
    <property type="term" value="F:carbohydrate binding"/>
    <property type="evidence" value="ECO:0007669"/>
    <property type="project" value="InterPro"/>
</dbReference>
<name>A0A4R4DTR5_9BACT</name>
<feature type="chain" id="PRO_5020644103" evidence="1">
    <location>
        <begin position="24"/>
        <end position="118"/>
    </location>
</feature>
<evidence type="ECO:0000313" key="2">
    <source>
        <dbReference type="EMBL" id="TCZ64185.1"/>
    </source>
</evidence>